<dbReference type="EMBL" id="UINC01106365">
    <property type="protein sequence ID" value="SVC70976.1"/>
    <property type="molecule type" value="Genomic_DNA"/>
</dbReference>
<gene>
    <name evidence="1" type="ORF">METZ01_LOCUS323830</name>
</gene>
<sequence length="46" mass="4703">MDHKAALLALVLVSSSLAGCTGDPGEGGGDEFDSEALQDLIDENLQ</sequence>
<accession>A0A382PCL2</accession>
<protein>
    <submittedName>
        <fullName evidence="1">Uncharacterized protein</fullName>
    </submittedName>
</protein>
<feature type="non-terminal residue" evidence="1">
    <location>
        <position position="46"/>
    </location>
</feature>
<proteinExistence type="predicted"/>
<evidence type="ECO:0000313" key="1">
    <source>
        <dbReference type="EMBL" id="SVC70976.1"/>
    </source>
</evidence>
<organism evidence="1">
    <name type="scientific">marine metagenome</name>
    <dbReference type="NCBI Taxonomy" id="408172"/>
    <lineage>
        <taxon>unclassified sequences</taxon>
        <taxon>metagenomes</taxon>
        <taxon>ecological metagenomes</taxon>
    </lineage>
</organism>
<name>A0A382PCL2_9ZZZZ</name>
<reference evidence="1" key="1">
    <citation type="submission" date="2018-05" db="EMBL/GenBank/DDBJ databases">
        <authorList>
            <person name="Lanie J.A."/>
            <person name="Ng W.-L."/>
            <person name="Kazmierczak K.M."/>
            <person name="Andrzejewski T.M."/>
            <person name="Davidsen T.M."/>
            <person name="Wayne K.J."/>
            <person name="Tettelin H."/>
            <person name="Glass J.I."/>
            <person name="Rusch D."/>
            <person name="Podicherti R."/>
            <person name="Tsui H.-C.T."/>
            <person name="Winkler M.E."/>
        </authorList>
    </citation>
    <scope>NUCLEOTIDE SEQUENCE</scope>
</reference>
<dbReference type="AlphaFoldDB" id="A0A382PCL2"/>
<dbReference type="PROSITE" id="PS51257">
    <property type="entry name" value="PROKAR_LIPOPROTEIN"/>
    <property type="match status" value="1"/>
</dbReference>